<dbReference type="SMART" id="SM00448">
    <property type="entry name" value="REC"/>
    <property type="match status" value="1"/>
</dbReference>
<evidence type="ECO:0000313" key="10">
    <source>
        <dbReference type="EMBL" id="MCH7321843.1"/>
    </source>
</evidence>
<dbReference type="Pfam" id="PF00072">
    <property type="entry name" value="Response_reg"/>
    <property type="match status" value="1"/>
</dbReference>
<dbReference type="Gene3D" id="6.10.250.690">
    <property type="match status" value="1"/>
</dbReference>
<sequence>MTTILIVEDEQQIARVLQLELSFEGYETIVTHTGTDGLLAFHDQPVDLILLDVMLPGMNGLDVLKRIRKHNETIPIILLTAKSEIQDKVNGLDYGANDYVTKPFEFEELLARIRVALRFTTKAAPKQEQALEFEDITLNEQTREVWRAGHLVELTVREFDLLAHFMKHPRLVQSREQILNAVWSYDYFGDTNVVDVYIRYLRQKLDQPFQLPSLLYTVRGVGYVLKEAAHEA</sequence>
<dbReference type="EMBL" id="JAKZFC010000002">
    <property type="protein sequence ID" value="MCH7321843.1"/>
    <property type="molecule type" value="Genomic_DNA"/>
</dbReference>
<accession>A0ABS9UBX3</accession>
<dbReference type="InterPro" id="IPR039420">
    <property type="entry name" value="WalR-like"/>
</dbReference>
<dbReference type="Pfam" id="PF00486">
    <property type="entry name" value="Trans_reg_C"/>
    <property type="match status" value="1"/>
</dbReference>
<protein>
    <submittedName>
        <fullName evidence="10">Response regulator transcription factor</fullName>
    </submittedName>
</protein>
<feature type="domain" description="Response regulatory" evidence="8">
    <location>
        <begin position="3"/>
        <end position="117"/>
    </location>
</feature>
<dbReference type="CDD" id="cd00383">
    <property type="entry name" value="trans_reg_C"/>
    <property type="match status" value="1"/>
</dbReference>
<gene>
    <name evidence="10" type="ORF">LZ480_08050</name>
</gene>
<dbReference type="PANTHER" id="PTHR48111:SF22">
    <property type="entry name" value="REGULATOR OF RPOS"/>
    <property type="match status" value="1"/>
</dbReference>
<keyword evidence="11" id="KW-1185">Reference proteome</keyword>
<dbReference type="InterPro" id="IPR036388">
    <property type="entry name" value="WH-like_DNA-bd_sf"/>
</dbReference>
<evidence type="ECO:0000256" key="5">
    <source>
        <dbReference type="ARBA" id="ARBA00023163"/>
    </source>
</evidence>
<proteinExistence type="predicted"/>
<dbReference type="Gene3D" id="3.40.50.2300">
    <property type="match status" value="1"/>
</dbReference>
<dbReference type="SUPFAM" id="SSF52172">
    <property type="entry name" value="CheY-like"/>
    <property type="match status" value="1"/>
</dbReference>
<dbReference type="PROSITE" id="PS50110">
    <property type="entry name" value="RESPONSE_REGULATORY"/>
    <property type="match status" value="1"/>
</dbReference>
<dbReference type="PROSITE" id="PS51755">
    <property type="entry name" value="OMPR_PHOB"/>
    <property type="match status" value="1"/>
</dbReference>
<dbReference type="PANTHER" id="PTHR48111">
    <property type="entry name" value="REGULATOR OF RPOS"/>
    <property type="match status" value="1"/>
</dbReference>
<dbReference type="Gene3D" id="1.10.10.10">
    <property type="entry name" value="Winged helix-like DNA-binding domain superfamily/Winged helix DNA-binding domain"/>
    <property type="match status" value="1"/>
</dbReference>
<evidence type="ECO:0000259" key="9">
    <source>
        <dbReference type="PROSITE" id="PS51755"/>
    </source>
</evidence>
<dbReference type="Proteomes" id="UP001316087">
    <property type="component" value="Unassembled WGS sequence"/>
</dbReference>
<evidence type="ECO:0000313" key="11">
    <source>
        <dbReference type="Proteomes" id="UP001316087"/>
    </source>
</evidence>
<dbReference type="RefSeq" id="WP_241368894.1">
    <property type="nucleotide sequence ID" value="NZ_JAKZFC010000002.1"/>
</dbReference>
<feature type="domain" description="OmpR/PhoB-type" evidence="9">
    <location>
        <begin position="128"/>
        <end position="227"/>
    </location>
</feature>
<name>A0ABS9UBX3_9BACL</name>
<keyword evidence="3" id="KW-0805">Transcription regulation</keyword>
<dbReference type="CDD" id="cd17574">
    <property type="entry name" value="REC_OmpR"/>
    <property type="match status" value="1"/>
</dbReference>
<evidence type="ECO:0000256" key="2">
    <source>
        <dbReference type="ARBA" id="ARBA00023012"/>
    </source>
</evidence>
<dbReference type="SMART" id="SM00862">
    <property type="entry name" value="Trans_reg_C"/>
    <property type="match status" value="1"/>
</dbReference>
<feature type="DNA-binding region" description="OmpR/PhoB-type" evidence="7">
    <location>
        <begin position="128"/>
        <end position="227"/>
    </location>
</feature>
<dbReference type="InterPro" id="IPR001867">
    <property type="entry name" value="OmpR/PhoB-type_DNA-bd"/>
</dbReference>
<feature type="modified residue" description="4-aspartylphosphate" evidence="6">
    <location>
        <position position="52"/>
    </location>
</feature>
<evidence type="ECO:0000256" key="3">
    <source>
        <dbReference type="ARBA" id="ARBA00023015"/>
    </source>
</evidence>
<evidence type="ECO:0000256" key="7">
    <source>
        <dbReference type="PROSITE-ProRule" id="PRU01091"/>
    </source>
</evidence>
<evidence type="ECO:0000259" key="8">
    <source>
        <dbReference type="PROSITE" id="PS50110"/>
    </source>
</evidence>
<keyword evidence="2" id="KW-0902">Two-component regulatory system</keyword>
<evidence type="ECO:0000256" key="1">
    <source>
        <dbReference type="ARBA" id="ARBA00022553"/>
    </source>
</evidence>
<keyword evidence="1 6" id="KW-0597">Phosphoprotein</keyword>
<organism evidence="10 11">
    <name type="scientific">Solibacillus palustris</name>
    <dbReference type="NCBI Taxonomy" id="2908203"/>
    <lineage>
        <taxon>Bacteria</taxon>
        <taxon>Bacillati</taxon>
        <taxon>Bacillota</taxon>
        <taxon>Bacilli</taxon>
        <taxon>Bacillales</taxon>
        <taxon>Caryophanaceae</taxon>
        <taxon>Solibacillus</taxon>
    </lineage>
</organism>
<comment type="caution">
    <text evidence="10">The sequence shown here is derived from an EMBL/GenBank/DDBJ whole genome shotgun (WGS) entry which is preliminary data.</text>
</comment>
<keyword evidence="4 7" id="KW-0238">DNA-binding</keyword>
<evidence type="ECO:0000256" key="6">
    <source>
        <dbReference type="PROSITE-ProRule" id="PRU00169"/>
    </source>
</evidence>
<reference evidence="10 11" key="1">
    <citation type="submission" date="2022-03" db="EMBL/GenBank/DDBJ databases">
        <authorList>
            <person name="Jo J.-H."/>
            <person name="Im W.-T."/>
        </authorList>
    </citation>
    <scope>NUCLEOTIDE SEQUENCE [LARGE SCALE GENOMIC DNA]</scope>
    <source>
        <strain evidence="10 11">MA9</strain>
    </source>
</reference>
<dbReference type="InterPro" id="IPR001789">
    <property type="entry name" value="Sig_transdc_resp-reg_receiver"/>
</dbReference>
<evidence type="ECO:0000256" key="4">
    <source>
        <dbReference type="ARBA" id="ARBA00023125"/>
    </source>
</evidence>
<dbReference type="InterPro" id="IPR011006">
    <property type="entry name" value="CheY-like_superfamily"/>
</dbReference>
<keyword evidence="5" id="KW-0804">Transcription</keyword>